<feature type="transmembrane region" description="Helical" evidence="2">
    <location>
        <begin position="180"/>
        <end position="203"/>
    </location>
</feature>
<dbReference type="Proteomes" id="UP000294947">
    <property type="component" value="Unassembled WGS sequence"/>
</dbReference>
<name>A0A4R4Z4L4_9PSEU</name>
<accession>A0A4R4Z4L4</accession>
<dbReference type="EMBL" id="SMKW01000014">
    <property type="protein sequence ID" value="TDD51974.1"/>
    <property type="molecule type" value="Genomic_DNA"/>
</dbReference>
<feature type="region of interest" description="Disordered" evidence="1">
    <location>
        <begin position="229"/>
        <end position="254"/>
    </location>
</feature>
<gene>
    <name evidence="3" type="ORF">E1288_13430</name>
</gene>
<keyword evidence="2" id="KW-1133">Transmembrane helix</keyword>
<proteinExistence type="predicted"/>
<keyword evidence="2" id="KW-0812">Transmembrane</keyword>
<sequence length="254" mass="27050">MTNTLVAQASDKSNDLNEKIQDFFNKVNDLMSWVPDFLSYLIEPIKQGMQALAQKVQEFWDRITQLFEQPGDSDKLRETSDKWATEVGDKAGEIAGDINLQKLKANVEWTGKAAEAYKALVPAQGDGLSSVKLMAMQIRTSLNSLASALDAFWLAIGVALGVFVVGAVGAIAAACTVVGIPAAIGAIATAAGVSIGLVTTAIISMNSFTTTIETEQTAIKQKITDLGDKWSRSDQDLSDGSVSDGDGSDWKANQ</sequence>
<comment type="caution">
    <text evidence="3">The sequence shown here is derived from an EMBL/GenBank/DDBJ whole genome shotgun (WGS) entry which is preliminary data.</text>
</comment>
<dbReference type="RefSeq" id="WP_132484826.1">
    <property type="nucleotide sequence ID" value="NZ_SMKW01000014.1"/>
</dbReference>
<organism evidence="3 4">
    <name type="scientific">Saccharopolyspora elongata</name>
    <dbReference type="NCBI Taxonomy" id="2530387"/>
    <lineage>
        <taxon>Bacteria</taxon>
        <taxon>Bacillati</taxon>
        <taxon>Actinomycetota</taxon>
        <taxon>Actinomycetes</taxon>
        <taxon>Pseudonocardiales</taxon>
        <taxon>Pseudonocardiaceae</taxon>
        <taxon>Saccharopolyspora</taxon>
    </lineage>
</organism>
<evidence type="ECO:0000313" key="3">
    <source>
        <dbReference type="EMBL" id="TDD51974.1"/>
    </source>
</evidence>
<dbReference type="OrthoDB" id="4746246at2"/>
<feature type="transmembrane region" description="Helical" evidence="2">
    <location>
        <begin position="151"/>
        <end position="174"/>
    </location>
</feature>
<dbReference type="AlphaFoldDB" id="A0A4R4Z4L4"/>
<evidence type="ECO:0000313" key="4">
    <source>
        <dbReference type="Proteomes" id="UP000294947"/>
    </source>
</evidence>
<evidence type="ECO:0000256" key="1">
    <source>
        <dbReference type="SAM" id="MobiDB-lite"/>
    </source>
</evidence>
<keyword evidence="4" id="KW-1185">Reference proteome</keyword>
<evidence type="ECO:0000256" key="2">
    <source>
        <dbReference type="SAM" id="Phobius"/>
    </source>
</evidence>
<keyword evidence="2" id="KW-0472">Membrane</keyword>
<protein>
    <submittedName>
        <fullName evidence="3">Uncharacterized protein</fullName>
    </submittedName>
</protein>
<reference evidence="3 4" key="1">
    <citation type="submission" date="2019-03" db="EMBL/GenBank/DDBJ databases">
        <title>Draft genome sequences of novel Actinobacteria.</title>
        <authorList>
            <person name="Sahin N."/>
            <person name="Ay H."/>
            <person name="Saygin H."/>
        </authorList>
    </citation>
    <scope>NUCLEOTIDE SEQUENCE [LARGE SCALE GENOMIC DNA]</scope>
    <source>
        <strain evidence="3 4">7K502</strain>
    </source>
</reference>